<evidence type="ECO:0000256" key="4">
    <source>
        <dbReference type="ARBA" id="ARBA00023002"/>
    </source>
</evidence>
<evidence type="ECO:0000256" key="5">
    <source>
        <dbReference type="ARBA" id="ARBA00048132"/>
    </source>
</evidence>
<comment type="catalytic activity">
    <reaction evidence="5">
        <text>[thioredoxin]-dithiol + NADP(+) = [thioredoxin]-disulfide + NADPH + H(+)</text>
        <dbReference type="Rhea" id="RHEA:20345"/>
        <dbReference type="Rhea" id="RHEA-COMP:10698"/>
        <dbReference type="Rhea" id="RHEA-COMP:10700"/>
        <dbReference type="ChEBI" id="CHEBI:15378"/>
        <dbReference type="ChEBI" id="CHEBI:29950"/>
        <dbReference type="ChEBI" id="CHEBI:50058"/>
        <dbReference type="ChEBI" id="CHEBI:57783"/>
        <dbReference type="ChEBI" id="CHEBI:58349"/>
        <dbReference type="EC" id="1.8.1.9"/>
    </reaction>
</comment>
<dbReference type="Proteomes" id="UP000286931">
    <property type="component" value="Unassembled WGS sequence"/>
</dbReference>
<dbReference type="PANTHER" id="PTHR48105">
    <property type="entry name" value="THIOREDOXIN REDUCTASE 1-RELATED-RELATED"/>
    <property type="match status" value="1"/>
</dbReference>
<comment type="subunit">
    <text evidence="6">Homodimer.</text>
</comment>
<name>A0A401YT45_9ACTN</name>
<dbReference type="Pfam" id="PF07992">
    <property type="entry name" value="Pyr_redox_2"/>
    <property type="match status" value="1"/>
</dbReference>
<proteinExistence type="inferred from homology"/>
<feature type="binding site" evidence="6">
    <location>
        <position position="46"/>
    </location>
    <ligand>
        <name>FAD</name>
        <dbReference type="ChEBI" id="CHEBI:57692"/>
    </ligand>
</feature>
<evidence type="ECO:0000259" key="7">
    <source>
        <dbReference type="Pfam" id="PF07992"/>
    </source>
</evidence>
<evidence type="ECO:0000256" key="3">
    <source>
        <dbReference type="ARBA" id="ARBA00022857"/>
    </source>
</evidence>
<dbReference type="PRINTS" id="PR00368">
    <property type="entry name" value="FADPNR"/>
</dbReference>
<dbReference type="InterPro" id="IPR023753">
    <property type="entry name" value="FAD/NAD-binding_dom"/>
</dbReference>
<feature type="binding site" evidence="6">
    <location>
        <position position="99"/>
    </location>
    <ligand>
        <name>FAD</name>
        <dbReference type="ChEBI" id="CHEBI:57692"/>
    </ligand>
</feature>
<keyword evidence="1 6" id="KW-0285">Flavoprotein</keyword>
<evidence type="ECO:0000313" key="9">
    <source>
        <dbReference type="Proteomes" id="UP000286931"/>
    </source>
</evidence>
<sequence>MNEPPLETARQRRSSETELLIVGAGPAGLFACHHAGTRGLSVTLLDSLPHLGGQVAALYPDKEIFDLAGFPAVRGRDLVARLTEQAMIADPVVLLDDGAAELDTRPDGVTVRTTAGHEIRAGAVLLTAGIGRFTPRPLPALAGYTGEGVHHVVAAPHTYEGRDVIVVGGGDSAVDWANTLAPHARRVTLVHRRRRFRAHEHSVAQLATWPVRVRTDSEIAEVHGEHAVRAVTIRDCATRNLERVAADVLIPALGHVASLGPLTRWGLRLEGQQIEVDTDMSTGVDRVYAAGDVTTYRGKVRLMAVGFGEAATAVNNIAVRLRPDEDLFPGHSSERPPAGVAG</sequence>
<evidence type="ECO:0000256" key="2">
    <source>
        <dbReference type="ARBA" id="ARBA00022827"/>
    </source>
</evidence>
<dbReference type="SUPFAM" id="SSF51905">
    <property type="entry name" value="FAD/NAD(P)-binding domain"/>
    <property type="match status" value="1"/>
</dbReference>
<comment type="caution">
    <text evidence="6">Lacks conserved residue(s) required for the propagation of feature annotation.</text>
</comment>
<dbReference type="Gene3D" id="3.50.50.60">
    <property type="entry name" value="FAD/NAD(P)-binding domain"/>
    <property type="match status" value="2"/>
</dbReference>
<dbReference type="HAMAP" id="MF_01685">
    <property type="entry name" value="FENR2"/>
    <property type="match status" value="1"/>
</dbReference>
<organism evidence="8 9">
    <name type="scientific">Embleya hyalina</name>
    <dbReference type="NCBI Taxonomy" id="516124"/>
    <lineage>
        <taxon>Bacteria</taxon>
        <taxon>Bacillati</taxon>
        <taxon>Actinomycetota</taxon>
        <taxon>Actinomycetes</taxon>
        <taxon>Kitasatosporales</taxon>
        <taxon>Streptomycetaceae</taxon>
        <taxon>Embleya</taxon>
    </lineage>
</organism>
<accession>A0A401YT45</accession>
<dbReference type="InterPro" id="IPR050097">
    <property type="entry name" value="Ferredoxin-NADP_redctase_2"/>
</dbReference>
<gene>
    <name evidence="8" type="primary">trxB_3</name>
    <name evidence="8" type="ORF">EHYA_05442</name>
</gene>
<feature type="binding site" evidence="6">
    <location>
        <position position="59"/>
    </location>
    <ligand>
        <name>FAD</name>
        <dbReference type="ChEBI" id="CHEBI:57692"/>
    </ligand>
</feature>
<keyword evidence="4 6" id="KW-0560">Oxidoreductase</keyword>
<comment type="catalytic activity">
    <reaction evidence="6">
        <text>2 reduced [2Fe-2S]-[ferredoxin] + NADP(+) + H(+) = 2 oxidized [2Fe-2S]-[ferredoxin] + NADPH</text>
        <dbReference type="Rhea" id="RHEA:20125"/>
        <dbReference type="Rhea" id="RHEA-COMP:10000"/>
        <dbReference type="Rhea" id="RHEA-COMP:10001"/>
        <dbReference type="ChEBI" id="CHEBI:15378"/>
        <dbReference type="ChEBI" id="CHEBI:33737"/>
        <dbReference type="ChEBI" id="CHEBI:33738"/>
        <dbReference type="ChEBI" id="CHEBI:57783"/>
        <dbReference type="ChEBI" id="CHEBI:58349"/>
        <dbReference type="EC" id="1.18.1.2"/>
    </reaction>
</comment>
<dbReference type="InterPro" id="IPR022890">
    <property type="entry name" value="Fd--NADP_Rdtase_type_2"/>
</dbReference>
<feature type="domain" description="FAD/NAD(P)-binding" evidence="7">
    <location>
        <begin position="18"/>
        <end position="304"/>
    </location>
</feature>
<dbReference type="PRINTS" id="PR00469">
    <property type="entry name" value="PNDRDTASEII"/>
</dbReference>
<evidence type="ECO:0000256" key="1">
    <source>
        <dbReference type="ARBA" id="ARBA00022630"/>
    </source>
</evidence>
<evidence type="ECO:0000256" key="6">
    <source>
        <dbReference type="HAMAP-Rule" id="MF_01685"/>
    </source>
</evidence>
<dbReference type="AlphaFoldDB" id="A0A401YT45"/>
<dbReference type="EC" id="1.18.1.2" evidence="6"/>
<comment type="cofactor">
    <cofactor evidence="6">
        <name>FAD</name>
        <dbReference type="ChEBI" id="CHEBI:57692"/>
    </cofactor>
    <text evidence="6">Binds 1 FAD per subunit.</text>
</comment>
<keyword evidence="2 6" id="KW-0274">FAD</keyword>
<feature type="binding site" evidence="6">
    <location>
        <position position="133"/>
    </location>
    <ligand>
        <name>FAD</name>
        <dbReference type="ChEBI" id="CHEBI:57692"/>
    </ligand>
</feature>
<dbReference type="GO" id="GO:0004791">
    <property type="term" value="F:thioredoxin-disulfide reductase (NADPH) activity"/>
    <property type="evidence" value="ECO:0007669"/>
    <property type="project" value="UniProtKB-EC"/>
</dbReference>
<dbReference type="EMBL" id="BIFH01000025">
    <property type="protein sequence ID" value="GCD97746.1"/>
    <property type="molecule type" value="Genomic_DNA"/>
</dbReference>
<keyword evidence="3 6" id="KW-0521">NADP</keyword>
<keyword evidence="9" id="KW-1185">Reference proteome</keyword>
<protein>
    <recommendedName>
        <fullName evidence="6">Ferredoxin--NADP reductase</fullName>
        <shortName evidence="6">FNR</shortName>
        <shortName evidence="6">Fd-NADP(+) reductase</shortName>
        <ecNumber evidence="6">1.18.1.2</ecNumber>
    </recommendedName>
</protein>
<dbReference type="GO" id="GO:0050661">
    <property type="term" value="F:NADP binding"/>
    <property type="evidence" value="ECO:0007669"/>
    <property type="project" value="UniProtKB-UniRule"/>
</dbReference>
<comment type="similarity">
    <text evidence="6">Belongs to the ferredoxin--NADP reductase type 2 family.</text>
</comment>
<dbReference type="InterPro" id="IPR036188">
    <property type="entry name" value="FAD/NAD-bd_sf"/>
</dbReference>
<dbReference type="GO" id="GO:0050660">
    <property type="term" value="F:flavin adenine dinucleotide binding"/>
    <property type="evidence" value="ECO:0007669"/>
    <property type="project" value="UniProtKB-UniRule"/>
</dbReference>
<feature type="binding site" evidence="6">
    <location>
        <position position="292"/>
    </location>
    <ligand>
        <name>FAD</name>
        <dbReference type="ChEBI" id="CHEBI:57692"/>
    </ligand>
</feature>
<feature type="binding site" evidence="6">
    <location>
        <position position="54"/>
    </location>
    <ligand>
        <name>FAD</name>
        <dbReference type="ChEBI" id="CHEBI:57692"/>
    </ligand>
</feature>
<comment type="caution">
    <text evidence="8">The sequence shown here is derived from an EMBL/GenBank/DDBJ whole genome shotgun (WGS) entry which is preliminary data.</text>
</comment>
<dbReference type="RefSeq" id="WP_246126917.1">
    <property type="nucleotide sequence ID" value="NZ_BIFH01000025.1"/>
</dbReference>
<reference evidence="8 9" key="1">
    <citation type="submission" date="2018-12" db="EMBL/GenBank/DDBJ databases">
        <title>Draft genome sequence of Embleya hyalina NBRC 13850T.</title>
        <authorList>
            <person name="Komaki H."/>
            <person name="Hosoyama A."/>
            <person name="Kimura A."/>
            <person name="Ichikawa N."/>
            <person name="Tamura T."/>
        </authorList>
    </citation>
    <scope>NUCLEOTIDE SEQUENCE [LARGE SCALE GENOMIC DNA]</scope>
    <source>
        <strain evidence="8 9">NBRC 13850</strain>
    </source>
</reference>
<dbReference type="GO" id="GO:0004324">
    <property type="term" value="F:ferredoxin-NADP+ reductase activity"/>
    <property type="evidence" value="ECO:0007669"/>
    <property type="project" value="UniProtKB-UniRule"/>
</dbReference>
<feature type="binding site" evidence="6">
    <location>
        <position position="333"/>
    </location>
    <ligand>
        <name>FAD</name>
        <dbReference type="ChEBI" id="CHEBI:57692"/>
    </ligand>
</feature>
<evidence type="ECO:0000313" key="8">
    <source>
        <dbReference type="EMBL" id="GCD97746.1"/>
    </source>
</evidence>